<dbReference type="InterPro" id="IPR056632">
    <property type="entry name" value="DUF7730"/>
</dbReference>
<sequence length="338" mass="38654">MLQFDDALEHDLKLFLRTVMVLSDFLLASLCCVHRKPRSQPKPPHFRPPVLPYSRDRALTIQDDALACYGSAQLSRQEQSSLFRLPPELRQVIFTYALEILPALHVANLGRKLGYGSCSDHDLALLRWRWAYGFGTWMDGPRPDHLQLVQRHKGGTLLALLMTCRLIYAEGIRRLYSMNKFHFTQLASFNYFTESILSSRRNTIRSIAFDLQFSSSTTAEPFQPWEHTAAATIKRMQGLRRVIIHVTQMSHLYHAMDGTIQAKPPIDTAVALYLRQLPELDVQIYQVSIIASLSTNFLETLGETSFEVTQIRQGPNSVLSIPLDRYTAIMRSHPIYCC</sequence>
<keyword evidence="3" id="KW-1185">Reference proteome</keyword>
<evidence type="ECO:0000313" key="3">
    <source>
        <dbReference type="Proteomes" id="UP000800235"/>
    </source>
</evidence>
<accession>A0A9P4TTH9</accession>
<evidence type="ECO:0000313" key="2">
    <source>
        <dbReference type="EMBL" id="KAF2422622.1"/>
    </source>
</evidence>
<organism evidence="2 3">
    <name type="scientific">Tothia fuscella</name>
    <dbReference type="NCBI Taxonomy" id="1048955"/>
    <lineage>
        <taxon>Eukaryota</taxon>
        <taxon>Fungi</taxon>
        <taxon>Dikarya</taxon>
        <taxon>Ascomycota</taxon>
        <taxon>Pezizomycotina</taxon>
        <taxon>Dothideomycetes</taxon>
        <taxon>Pleosporomycetidae</taxon>
        <taxon>Venturiales</taxon>
        <taxon>Cylindrosympodiaceae</taxon>
        <taxon>Tothia</taxon>
    </lineage>
</organism>
<protein>
    <recommendedName>
        <fullName evidence="1">DUF7730 domain-containing protein</fullName>
    </recommendedName>
</protein>
<dbReference type="Pfam" id="PF24864">
    <property type="entry name" value="DUF7730"/>
    <property type="match status" value="1"/>
</dbReference>
<proteinExistence type="predicted"/>
<reference evidence="2" key="1">
    <citation type="journal article" date="2020" name="Stud. Mycol.">
        <title>101 Dothideomycetes genomes: a test case for predicting lifestyles and emergence of pathogens.</title>
        <authorList>
            <person name="Haridas S."/>
            <person name="Albert R."/>
            <person name="Binder M."/>
            <person name="Bloem J."/>
            <person name="Labutti K."/>
            <person name="Salamov A."/>
            <person name="Andreopoulos B."/>
            <person name="Baker S."/>
            <person name="Barry K."/>
            <person name="Bills G."/>
            <person name="Bluhm B."/>
            <person name="Cannon C."/>
            <person name="Castanera R."/>
            <person name="Culley D."/>
            <person name="Daum C."/>
            <person name="Ezra D."/>
            <person name="Gonzalez J."/>
            <person name="Henrissat B."/>
            <person name="Kuo A."/>
            <person name="Liang C."/>
            <person name="Lipzen A."/>
            <person name="Lutzoni F."/>
            <person name="Magnuson J."/>
            <person name="Mondo S."/>
            <person name="Nolan M."/>
            <person name="Ohm R."/>
            <person name="Pangilinan J."/>
            <person name="Park H.-J."/>
            <person name="Ramirez L."/>
            <person name="Alfaro M."/>
            <person name="Sun H."/>
            <person name="Tritt A."/>
            <person name="Yoshinaga Y."/>
            <person name="Zwiers L.-H."/>
            <person name="Turgeon B."/>
            <person name="Goodwin S."/>
            <person name="Spatafora J."/>
            <person name="Crous P."/>
            <person name="Grigoriev I."/>
        </authorList>
    </citation>
    <scope>NUCLEOTIDE SEQUENCE</scope>
    <source>
        <strain evidence="2">CBS 130266</strain>
    </source>
</reference>
<dbReference type="EMBL" id="MU007089">
    <property type="protein sequence ID" value="KAF2422622.1"/>
    <property type="molecule type" value="Genomic_DNA"/>
</dbReference>
<dbReference type="OrthoDB" id="5413827at2759"/>
<gene>
    <name evidence="2" type="ORF">EJ08DRAFT_653095</name>
</gene>
<name>A0A9P4TTH9_9PEZI</name>
<comment type="caution">
    <text evidence="2">The sequence shown here is derived from an EMBL/GenBank/DDBJ whole genome shotgun (WGS) entry which is preliminary data.</text>
</comment>
<dbReference type="AlphaFoldDB" id="A0A9P4TTH9"/>
<dbReference type="PANTHER" id="PTHR38790">
    <property type="entry name" value="2EXR DOMAIN-CONTAINING PROTEIN-RELATED"/>
    <property type="match status" value="1"/>
</dbReference>
<evidence type="ECO:0000259" key="1">
    <source>
        <dbReference type="Pfam" id="PF24864"/>
    </source>
</evidence>
<dbReference type="Proteomes" id="UP000800235">
    <property type="component" value="Unassembled WGS sequence"/>
</dbReference>
<feature type="domain" description="DUF7730" evidence="1">
    <location>
        <begin position="76"/>
        <end position="250"/>
    </location>
</feature>